<comment type="subcellular location">
    <subcellularLocation>
        <location evidence="2">Cell membrane</location>
        <topology evidence="2">Lipid-anchor</topology>
    </subcellularLocation>
</comment>
<comment type="similarity">
    <text evidence="1 2">Belongs to the outer membrane factor (OMF) (TC 1.B.17) family.</text>
</comment>
<dbReference type="GO" id="GO:0015562">
    <property type="term" value="F:efflux transmembrane transporter activity"/>
    <property type="evidence" value="ECO:0007669"/>
    <property type="project" value="InterPro"/>
</dbReference>
<keyword evidence="3" id="KW-0175">Coiled coil</keyword>
<feature type="region of interest" description="Disordered" evidence="4">
    <location>
        <begin position="405"/>
        <end position="431"/>
    </location>
</feature>
<dbReference type="InterPro" id="IPR010131">
    <property type="entry name" value="MdtP/NodT-like"/>
</dbReference>
<accession>A0A9D7K194</accession>
<keyword evidence="2" id="KW-0812">Transmembrane</keyword>
<feature type="coiled-coil region" evidence="3">
    <location>
        <begin position="146"/>
        <end position="211"/>
    </location>
</feature>
<comment type="caution">
    <text evidence="5">The sequence shown here is derived from an EMBL/GenBank/DDBJ whole genome shotgun (WGS) entry which is preliminary data.</text>
</comment>
<reference evidence="5" key="1">
    <citation type="submission" date="2020-10" db="EMBL/GenBank/DDBJ databases">
        <title>Connecting structure to function with the recovery of over 1000 high-quality activated sludge metagenome-assembled genomes encoding full-length rRNA genes using long-read sequencing.</title>
        <authorList>
            <person name="Singleton C.M."/>
            <person name="Petriglieri F."/>
            <person name="Kristensen J.M."/>
            <person name="Kirkegaard R.H."/>
            <person name="Michaelsen T.Y."/>
            <person name="Andersen M.H."/>
            <person name="Karst S.M."/>
            <person name="Dueholm M.S."/>
            <person name="Nielsen P.H."/>
            <person name="Albertsen M."/>
        </authorList>
    </citation>
    <scope>NUCLEOTIDE SEQUENCE</scope>
    <source>
        <strain evidence="5">Hirt_18-Q3-R61-65_BATAC.395</strain>
    </source>
</reference>
<evidence type="ECO:0000313" key="6">
    <source>
        <dbReference type="Proteomes" id="UP000886689"/>
    </source>
</evidence>
<dbReference type="Gene3D" id="2.20.200.10">
    <property type="entry name" value="Outer membrane efflux proteins (OEP)"/>
    <property type="match status" value="1"/>
</dbReference>
<dbReference type="PANTHER" id="PTHR30203:SF33">
    <property type="entry name" value="BLR4455 PROTEIN"/>
    <property type="match status" value="1"/>
</dbReference>
<dbReference type="SUPFAM" id="SSF56954">
    <property type="entry name" value="Outer membrane efflux proteins (OEP)"/>
    <property type="match status" value="1"/>
</dbReference>
<dbReference type="Pfam" id="PF02321">
    <property type="entry name" value="OEP"/>
    <property type="match status" value="2"/>
</dbReference>
<organism evidence="5 6">
    <name type="scientific">Candidatus Proximibacter danicus</name>
    <dbReference type="NCBI Taxonomy" id="2954365"/>
    <lineage>
        <taxon>Bacteria</taxon>
        <taxon>Pseudomonadati</taxon>
        <taxon>Pseudomonadota</taxon>
        <taxon>Betaproteobacteria</taxon>
        <taxon>Candidatus Proximibacter</taxon>
    </lineage>
</organism>
<evidence type="ECO:0000256" key="4">
    <source>
        <dbReference type="SAM" id="MobiDB-lite"/>
    </source>
</evidence>
<keyword evidence="2" id="KW-0449">Lipoprotein</keyword>
<proteinExistence type="inferred from homology"/>
<dbReference type="InterPro" id="IPR003423">
    <property type="entry name" value="OMP_efflux"/>
</dbReference>
<dbReference type="Proteomes" id="UP000886689">
    <property type="component" value="Unassembled WGS sequence"/>
</dbReference>
<keyword evidence="2" id="KW-1134">Transmembrane beta strand</keyword>
<dbReference type="AlphaFoldDB" id="A0A9D7K194"/>
<evidence type="ECO:0000256" key="3">
    <source>
        <dbReference type="SAM" id="Coils"/>
    </source>
</evidence>
<dbReference type="EMBL" id="JADJUC010000010">
    <property type="protein sequence ID" value="MBK8524418.1"/>
    <property type="molecule type" value="Genomic_DNA"/>
</dbReference>
<keyword evidence="2" id="KW-0472">Membrane</keyword>
<dbReference type="NCBIfam" id="TIGR01845">
    <property type="entry name" value="outer_NodT"/>
    <property type="match status" value="1"/>
</dbReference>
<protein>
    <submittedName>
        <fullName evidence="5">Efflux transporter outer membrane subunit</fullName>
    </submittedName>
</protein>
<sequence>MACRAAAGGGYANLRWWEAFGDPALNRLVEAALRENLDLQVAAARVERYLGQLSTTRAQFFPQVGYGLEASRNRSTEVGVTPMPAGTDPWSKLYQGSISASWQIDLFGRVRRQSEAAQAQVFSSEQGRRGTIISVVASVAGGYVTLRALDRKLEIARATAANYAETRRIFELRFKGGVVSQTEVASIESQYQQAKAAVPLLEQQVAAQENLLSVLLGRVPGPIERGLALDALKVPQIPPGLPASLLERRPDVLQAEQNLVAANAEVGVAKSLYFPSISLTGALGSTSAALSDFLSGPAAVAMIAAQVAGPIFTFGNIEGQVRSAEAAKTEAVANYRLAVLEALRDTNDALTGTEKLATSLEAQVARVKAPARLCATVAPEVRQRGVELYRRALCRERTVFGRADHRGQRVRSSDPAGGGLSRAGRGVGRCA</sequence>
<dbReference type="PANTHER" id="PTHR30203">
    <property type="entry name" value="OUTER MEMBRANE CATION EFFLUX PROTEIN"/>
    <property type="match status" value="1"/>
</dbReference>
<dbReference type="GO" id="GO:0005886">
    <property type="term" value="C:plasma membrane"/>
    <property type="evidence" value="ECO:0007669"/>
    <property type="project" value="UniProtKB-SubCell"/>
</dbReference>
<evidence type="ECO:0000313" key="5">
    <source>
        <dbReference type="EMBL" id="MBK8524418.1"/>
    </source>
</evidence>
<keyword evidence="2" id="KW-0564">Palmitate</keyword>
<evidence type="ECO:0000256" key="2">
    <source>
        <dbReference type="RuleBase" id="RU362097"/>
    </source>
</evidence>
<feature type="compositionally biased region" description="Gly residues" evidence="4">
    <location>
        <begin position="416"/>
        <end position="431"/>
    </location>
</feature>
<name>A0A9D7K194_9PROT</name>
<evidence type="ECO:0000256" key="1">
    <source>
        <dbReference type="ARBA" id="ARBA00007613"/>
    </source>
</evidence>
<gene>
    <name evidence="5" type="ORF">IPL58_10110</name>
</gene>
<dbReference type="Gene3D" id="1.20.1600.10">
    <property type="entry name" value="Outer membrane efflux proteins (OEP)"/>
    <property type="match status" value="1"/>
</dbReference>